<evidence type="ECO:0000256" key="20">
    <source>
        <dbReference type="ARBA" id="ARBA00044678"/>
    </source>
</evidence>
<dbReference type="InterPro" id="IPR037160">
    <property type="entry name" value="DNA_Pol_thumb_sf"/>
</dbReference>
<comment type="similarity">
    <text evidence="4 24">Belongs to the DNA polymerase type-X family.</text>
</comment>
<evidence type="ECO:0000256" key="6">
    <source>
        <dbReference type="ARBA" id="ARBA00022634"/>
    </source>
</evidence>
<evidence type="ECO:0000313" key="27">
    <source>
        <dbReference type="EMBL" id="KIP05967.1"/>
    </source>
</evidence>
<dbReference type="FunFam" id="1.10.150.110:FF:000005">
    <property type="entry name" value="DNA polymerase POL4"/>
    <property type="match status" value="1"/>
</dbReference>
<dbReference type="InterPro" id="IPR027421">
    <property type="entry name" value="DNA_pol_lamdba_lyase_dom_sf"/>
</dbReference>
<dbReference type="GO" id="GO:0006260">
    <property type="term" value="P:DNA replication"/>
    <property type="evidence" value="ECO:0007669"/>
    <property type="project" value="UniProtKB-KW"/>
</dbReference>
<dbReference type="SUPFAM" id="SSF47802">
    <property type="entry name" value="DNA polymerase beta, N-terminal domain-like"/>
    <property type="match status" value="1"/>
</dbReference>
<evidence type="ECO:0000256" key="15">
    <source>
        <dbReference type="ARBA" id="ARBA00023125"/>
    </source>
</evidence>
<feature type="region of interest" description="Disordered" evidence="25">
    <location>
        <begin position="165"/>
        <end position="200"/>
    </location>
</feature>
<evidence type="ECO:0000256" key="21">
    <source>
        <dbReference type="ARBA" id="ARBA00045548"/>
    </source>
</evidence>
<dbReference type="InterPro" id="IPR010996">
    <property type="entry name" value="HHH_MUS81"/>
</dbReference>
<dbReference type="Pfam" id="PF14791">
    <property type="entry name" value="DNA_pol_B_thumb"/>
    <property type="match status" value="1"/>
</dbReference>
<keyword evidence="14" id="KW-0915">Sodium</keyword>
<evidence type="ECO:0000256" key="2">
    <source>
        <dbReference type="ARBA" id="ARBA00004123"/>
    </source>
</evidence>
<dbReference type="InterPro" id="IPR001357">
    <property type="entry name" value="BRCT_dom"/>
</dbReference>
<keyword evidence="17" id="KW-0456">Lyase</keyword>
<evidence type="ECO:0000256" key="1">
    <source>
        <dbReference type="ARBA" id="ARBA00001946"/>
    </source>
</evidence>
<dbReference type="EC" id="2.7.7.7" evidence="24"/>
<evidence type="ECO:0000256" key="14">
    <source>
        <dbReference type="ARBA" id="ARBA00023053"/>
    </source>
</evidence>
<keyword evidence="9" id="KW-0235">DNA replication</keyword>
<dbReference type="Gene3D" id="1.10.150.110">
    <property type="entry name" value="DNA polymerase beta, N-terminal domain-like"/>
    <property type="match status" value="1"/>
</dbReference>
<evidence type="ECO:0000256" key="7">
    <source>
        <dbReference type="ARBA" id="ARBA00022679"/>
    </source>
</evidence>
<evidence type="ECO:0000256" key="5">
    <source>
        <dbReference type="ARBA" id="ARBA00022481"/>
    </source>
</evidence>
<feature type="region of interest" description="Disordered" evidence="25">
    <location>
        <begin position="216"/>
        <end position="281"/>
    </location>
</feature>
<dbReference type="PROSITE" id="PS50172">
    <property type="entry name" value="BRCT"/>
    <property type="match status" value="1"/>
</dbReference>
<dbReference type="OrthoDB" id="205514at2759"/>
<dbReference type="GO" id="GO:0003677">
    <property type="term" value="F:DNA binding"/>
    <property type="evidence" value="ECO:0007669"/>
    <property type="project" value="UniProtKB-UniRule"/>
</dbReference>
<comment type="function">
    <text evidence="24">DNA polymerase that functions in several pathways of DNA repair. Involved in base excision repair (BER) responsible for repair of lesions that give rise to abasic (AP) sites in DNA. Also contributes to DNA double-strand break repair by non-homologous end joining and homologous recombination. Has both template-dependent and template-independent (terminal transferase) DNA polymerase activities. Has also a 5'-deoxyribose-5-phosphate lyase (dRP lyase) activity.</text>
</comment>
<dbReference type="SMART" id="SM00278">
    <property type="entry name" value="HhH1"/>
    <property type="match status" value="2"/>
</dbReference>
<evidence type="ECO:0000256" key="3">
    <source>
        <dbReference type="ARBA" id="ARBA00004496"/>
    </source>
</evidence>
<dbReference type="AlphaFoldDB" id="A0A0C3S642"/>
<gene>
    <name evidence="27" type="ORF">PHLGIDRAFT_480151</name>
</gene>
<dbReference type="PROSITE" id="PS00522">
    <property type="entry name" value="DNA_POLYMERASE_X"/>
    <property type="match status" value="1"/>
</dbReference>
<dbReference type="FunFam" id="1.10.150.20:FF:000010">
    <property type="entry name" value="DNA polymerase lambda"/>
    <property type="match status" value="1"/>
</dbReference>
<dbReference type="GO" id="GO:0006303">
    <property type="term" value="P:double-strand break repair via nonhomologous end joining"/>
    <property type="evidence" value="ECO:0007669"/>
    <property type="project" value="TreeGrafter"/>
</dbReference>
<evidence type="ECO:0000256" key="24">
    <source>
        <dbReference type="RuleBase" id="RU366014"/>
    </source>
</evidence>
<evidence type="ECO:0000256" key="25">
    <source>
        <dbReference type="SAM" id="MobiDB-lite"/>
    </source>
</evidence>
<dbReference type="EMBL" id="KN840529">
    <property type="protein sequence ID" value="KIP05967.1"/>
    <property type="molecule type" value="Genomic_DNA"/>
</dbReference>
<dbReference type="InterPro" id="IPR018944">
    <property type="entry name" value="DNA_pol_lambd_fingers_domain"/>
</dbReference>
<evidence type="ECO:0000256" key="9">
    <source>
        <dbReference type="ARBA" id="ARBA00022705"/>
    </source>
</evidence>
<dbReference type="InterPro" id="IPR043519">
    <property type="entry name" value="NT_sf"/>
</dbReference>
<feature type="domain" description="BRCT" evidence="26">
    <location>
        <begin position="49"/>
        <end position="132"/>
    </location>
</feature>
<feature type="active site" description="Nucleophile; Schiff-base intermediate with DNA; for 5'-dRP lyase activity" evidence="23">
    <location>
        <position position="366"/>
    </location>
</feature>
<evidence type="ECO:0000256" key="11">
    <source>
        <dbReference type="ARBA" id="ARBA00022763"/>
    </source>
</evidence>
<keyword evidence="16 24" id="KW-0234">DNA repair</keyword>
<comment type="catalytic activity">
    <reaction evidence="20">
        <text>a 5'-end 2'-deoxyribose-2'-deoxyribonucleotide-DNA = (2E,4S)-4-hydroxypenten-2-al-5-phosphate + a 5'-end 5'-phospho-2'-deoxyribonucleoside-DNA + H(+)</text>
        <dbReference type="Rhea" id="RHEA:76255"/>
        <dbReference type="Rhea" id="RHEA-COMP:13180"/>
        <dbReference type="Rhea" id="RHEA-COMP:18657"/>
        <dbReference type="ChEBI" id="CHEBI:15378"/>
        <dbReference type="ChEBI" id="CHEBI:136412"/>
        <dbReference type="ChEBI" id="CHEBI:195194"/>
        <dbReference type="ChEBI" id="CHEBI:195195"/>
    </reaction>
</comment>
<evidence type="ECO:0000256" key="22">
    <source>
        <dbReference type="ARBA" id="ARBA00049244"/>
    </source>
</evidence>
<dbReference type="SUPFAM" id="SSF81301">
    <property type="entry name" value="Nucleotidyltransferase"/>
    <property type="match status" value="1"/>
</dbReference>
<accession>A0A0C3S642</accession>
<dbReference type="InterPro" id="IPR022312">
    <property type="entry name" value="DNA_pol_X"/>
</dbReference>
<organism evidence="27 28">
    <name type="scientific">Phlebiopsis gigantea (strain 11061_1 CR5-6)</name>
    <name type="common">White-rot fungus</name>
    <name type="synonym">Peniophora gigantea</name>
    <dbReference type="NCBI Taxonomy" id="745531"/>
    <lineage>
        <taxon>Eukaryota</taxon>
        <taxon>Fungi</taxon>
        <taxon>Dikarya</taxon>
        <taxon>Basidiomycota</taxon>
        <taxon>Agaricomycotina</taxon>
        <taxon>Agaricomycetes</taxon>
        <taxon>Polyporales</taxon>
        <taxon>Phanerochaetaceae</taxon>
        <taxon>Phlebiopsis</taxon>
    </lineage>
</organism>
<reference evidence="27 28" key="1">
    <citation type="journal article" date="2014" name="PLoS Genet.">
        <title>Analysis of the Phlebiopsis gigantea genome, transcriptome and secretome provides insight into its pioneer colonization strategies of wood.</title>
        <authorList>
            <person name="Hori C."/>
            <person name="Ishida T."/>
            <person name="Igarashi K."/>
            <person name="Samejima M."/>
            <person name="Suzuki H."/>
            <person name="Master E."/>
            <person name="Ferreira P."/>
            <person name="Ruiz-Duenas F.J."/>
            <person name="Held B."/>
            <person name="Canessa P."/>
            <person name="Larrondo L.F."/>
            <person name="Schmoll M."/>
            <person name="Druzhinina I.S."/>
            <person name="Kubicek C.P."/>
            <person name="Gaskell J.A."/>
            <person name="Kersten P."/>
            <person name="St John F."/>
            <person name="Glasner J."/>
            <person name="Sabat G."/>
            <person name="Splinter BonDurant S."/>
            <person name="Syed K."/>
            <person name="Yadav J."/>
            <person name="Mgbeahuruike A.C."/>
            <person name="Kovalchuk A."/>
            <person name="Asiegbu F.O."/>
            <person name="Lackner G."/>
            <person name="Hoffmeister D."/>
            <person name="Rencoret J."/>
            <person name="Gutierrez A."/>
            <person name="Sun H."/>
            <person name="Lindquist E."/>
            <person name="Barry K."/>
            <person name="Riley R."/>
            <person name="Grigoriev I.V."/>
            <person name="Henrissat B."/>
            <person name="Kues U."/>
            <person name="Berka R.M."/>
            <person name="Martinez A.T."/>
            <person name="Covert S.F."/>
            <person name="Blanchette R.A."/>
            <person name="Cullen D."/>
        </authorList>
    </citation>
    <scope>NUCLEOTIDE SEQUENCE [LARGE SCALE GENOMIC DNA]</scope>
    <source>
        <strain evidence="27 28">11061_1 CR5-6</strain>
    </source>
</reference>
<comment type="function">
    <text evidence="21">Repair polymerase that plays a key role in base-excision repair. During this process, the damaged base is excised by specific DNA glycosylases, the DNA backbone is nicked at the abasic site by an apurinic/apyrimidic (AP) endonuclease, and POLB removes 5'-deoxyribose-phosphate from the preincised AP site acting as a 5'-deoxyribose-phosphate lyase (5'-dRP lyase); through its DNA polymerase activity, it adds one nucleotide to the 3' end of the arising single-nucleotide gap. Conducts 'gap-filling' DNA synthesis in a stepwise distributive fashion rather than in a processive fashion as for other DNA polymerases. It is also able to cleave sugar-phosphate bonds 3' to an intact AP site, acting as an AP lyase.</text>
</comment>
<dbReference type="PANTHER" id="PTHR11276">
    <property type="entry name" value="DNA POLYMERASE TYPE-X FAMILY MEMBER"/>
    <property type="match status" value="1"/>
</dbReference>
<evidence type="ECO:0000256" key="8">
    <source>
        <dbReference type="ARBA" id="ARBA00022695"/>
    </source>
</evidence>
<sequence length="655" mass="72518">MERLRSAPPPVKRPAKKSKKAVAAMRPAEYAAYIGRLAAAGMVRRRPLGRGPFLAGFRIFYADGDVGAASPMTRDRMDYLVRYGATLVPTYDPAHLTHVVTTLDRAQFARKTGLESPRDVPDALPVLRWEWVKTGERAGGLARWHEHAAYNDHVVFEAVVPEGERRTVPEACRRGRSSSVQAKGKAADVEGRPDAGDAEASRISEFTQDRLAGLAAEQKPHASVQKAQRTRGEPSTSAATPHGGGGAADPLAEFYAAARAERETELRSDTPLRTGHAAAAAGSRQTGAFQCDIVPDGKVGTCPNQDVIDELNKLVKVHRQGATREDGFKVGAYTRAINGIRKLKTRIKSSEEALAIAGVGSKTAQKIMEIIETGHLRRLDHVLTKEIAILETFQGIYGVGPKVARQWLAAGCRTLDDIREGKHGVKLSTAQHTGLKYYDDINARMPREEAQAIFELIKPVALSIDPKLFVDIMGSFRRGKADCGDIDILITRPTDDGKSHIGRRLHCKDPRKLTTPLGVLRRLLKELHERGVITEDLNVPEDWDDLELVYRGLCRRDSKGLQRRIDFLTVPYKSRGAALLYYTGDDIFNRSMRLKANKMGYSLNQRGLYANVIRNPSDRRQKFNEGVIIASETEREIFEKLGVPWQEPHQRVRGG</sequence>
<comment type="catalytic activity">
    <reaction evidence="22 24">
        <text>DNA(n) + a 2'-deoxyribonucleoside 5'-triphosphate = DNA(n+1) + diphosphate</text>
        <dbReference type="Rhea" id="RHEA:22508"/>
        <dbReference type="Rhea" id="RHEA-COMP:17339"/>
        <dbReference type="Rhea" id="RHEA-COMP:17340"/>
        <dbReference type="ChEBI" id="CHEBI:33019"/>
        <dbReference type="ChEBI" id="CHEBI:61560"/>
        <dbReference type="ChEBI" id="CHEBI:173112"/>
        <dbReference type="EC" id="2.7.7.7"/>
    </reaction>
</comment>
<keyword evidence="7 24" id="KW-0808">Transferase</keyword>
<feature type="compositionally biased region" description="Basic and acidic residues" evidence="25">
    <location>
        <begin position="185"/>
        <end position="200"/>
    </location>
</feature>
<dbReference type="Gene3D" id="3.30.460.10">
    <property type="entry name" value="Beta Polymerase, domain 2"/>
    <property type="match status" value="1"/>
</dbReference>
<dbReference type="Pfam" id="PF14716">
    <property type="entry name" value="HHH_8"/>
    <property type="match status" value="1"/>
</dbReference>
<comment type="catalytic activity">
    <reaction evidence="19">
        <text>2'-deoxyribonucleotide-(2'-deoxyribose 5'-phosphate)-2'-deoxyribonucleotide-DNA = a 3'-end 2'-deoxyribonucleotide-(2,3-dehydro-2,3-deoxyribose 5'-phosphate)-DNA + a 5'-end 5'-phospho-2'-deoxyribonucleoside-DNA + H(+)</text>
        <dbReference type="Rhea" id="RHEA:66592"/>
        <dbReference type="Rhea" id="RHEA-COMP:13180"/>
        <dbReference type="Rhea" id="RHEA-COMP:16897"/>
        <dbReference type="Rhea" id="RHEA-COMP:17067"/>
        <dbReference type="ChEBI" id="CHEBI:15378"/>
        <dbReference type="ChEBI" id="CHEBI:136412"/>
        <dbReference type="ChEBI" id="CHEBI:157695"/>
        <dbReference type="ChEBI" id="CHEBI:167181"/>
        <dbReference type="EC" id="4.2.99.18"/>
    </reaction>
</comment>
<dbReference type="PANTHER" id="PTHR11276:SF28">
    <property type="entry name" value="DNA POLYMERASE LAMBDA"/>
    <property type="match status" value="1"/>
</dbReference>
<evidence type="ECO:0000256" key="19">
    <source>
        <dbReference type="ARBA" id="ARBA00044632"/>
    </source>
</evidence>
<dbReference type="InterPro" id="IPR028207">
    <property type="entry name" value="DNA_pol_B_palm_palm"/>
</dbReference>
<keyword evidence="15" id="KW-0238">DNA-binding</keyword>
<evidence type="ECO:0000259" key="26">
    <source>
        <dbReference type="PROSITE" id="PS50172"/>
    </source>
</evidence>
<comment type="subcellular location">
    <subcellularLocation>
        <location evidence="3">Cytoplasm</location>
    </subcellularLocation>
    <subcellularLocation>
        <location evidence="2 24">Nucleus</location>
    </subcellularLocation>
</comment>
<dbReference type="SUPFAM" id="SSF81585">
    <property type="entry name" value="PsbU/PolX domain-like"/>
    <property type="match status" value="1"/>
</dbReference>
<dbReference type="InterPro" id="IPR029398">
    <property type="entry name" value="PolB_thumb"/>
</dbReference>
<evidence type="ECO:0000256" key="16">
    <source>
        <dbReference type="ARBA" id="ARBA00023204"/>
    </source>
</evidence>
<dbReference type="InterPro" id="IPR002054">
    <property type="entry name" value="DNA-dir_DNA_pol_X"/>
</dbReference>
<proteinExistence type="inferred from homology"/>
<evidence type="ECO:0000256" key="23">
    <source>
        <dbReference type="PIRSR" id="PIRSR622312-50"/>
    </source>
</evidence>
<dbReference type="STRING" id="745531.A0A0C3S642"/>
<evidence type="ECO:0000256" key="4">
    <source>
        <dbReference type="ARBA" id="ARBA00008323"/>
    </source>
</evidence>
<dbReference type="InterPro" id="IPR019843">
    <property type="entry name" value="DNA_pol-X_BS"/>
</dbReference>
<evidence type="ECO:0000256" key="13">
    <source>
        <dbReference type="ARBA" id="ARBA00022932"/>
    </source>
</evidence>
<name>A0A0C3S642_PHLG1</name>
<evidence type="ECO:0000256" key="12">
    <source>
        <dbReference type="ARBA" id="ARBA00022843"/>
    </source>
</evidence>
<evidence type="ECO:0000256" key="18">
    <source>
        <dbReference type="ARBA" id="ARBA00023242"/>
    </source>
</evidence>
<dbReference type="Pfam" id="PF10391">
    <property type="entry name" value="DNA_pol_lambd_f"/>
    <property type="match status" value="1"/>
</dbReference>
<keyword evidence="13 24" id="KW-0239">DNA-directed DNA polymerase</keyword>
<keyword evidence="8 24" id="KW-0548">Nucleotidyltransferase</keyword>
<dbReference type="GO" id="GO:0140078">
    <property type="term" value="F:class I DNA-(apurinic or apyrimidinic site) endonuclease activity"/>
    <property type="evidence" value="ECO:0007669"/>
    <property type="project" value="UniProtKB-EC"/>
</dbReference>
<protein>
    <recommendedName>
        <fullName evidence="24">DNA polymerase</fullName>
        <ecNumber evidence="24">2.7.7.7</ecNumber>
    </recommendedName>
</protein>
<keyword evidence="18 24" id="KW-0539">Nucleus</keyword>
<evidence type="ECO:0000313" key="28">
    <source>
        <dbReference type="Proteomes" id="UP000053257"/>
    </source>
</evidence>
<dbReference type="GO" id="GO:0005634">
    <property type="term" value="C:nucleus"/>
    <property type="evidence" value="ECO:0007669"/>
    <property type="project" value="UniProtKB-SubCell"/>
</dbReference>
<dbReference type="InterPro" id="IPR003583">
    <property type="entry name" value="Hlx-hairpin-Hlx_DNA-bd_motif"/>
</dbReference>
<dbReference type="InterPro" id="IPR002008">
    <property type="entry name" value="DNA_pol_X_beta-like"/>
</dbReference>
<evidence type="ECO:0000256" key="17">
    <source>
        <dbReference type="ARBA" id="ARBA00023239"/>
    </source>
</evidence>
<dbReference type="PRINTS" id="PR00870">
    <property type="entry name" value="DNAPOLXBETA"/>
</dbReference>
<dbReference type="CDD" id="cd00141">
    <property type="entry name" value="NT_POLXc"/>
    <property type="match status" value="1"/>
</dbReference>
<comment type="cofactor">
    <cofactor evidence="1">
        <name>Mg(2+)</name>
        <dbReference type="ChEBI" id="CHEBI:18420"/>
    </cofactor>
</comment>
<keyword evidence="10" id="KW-0479">Metal-binding</keyword>
<dbReference type="Pfam" id="PF14792">
    <property type="entry name" value="DNA_pol_B_palm"/>
    <property type="match status" value="1"/>
</dbReference>
<keyword evidence="6" id="KW-0237">DNA synthesis</keyword>
<dbReference type="Proteomes" id="UP000053257">
    <property type="component" value="Unassembled WGS sequence"/>
</dbReference>
<dbReference type="GO" id="GO:0051575">
    <property type="term" value="F:5'-deoxyribose-5-phosphate lyase activity"/>
    <property type="evidence" value="ECO:0007669"/>
    <property type="project" value="RHEA"/>
</dbReference>
<dbReference type="PRINTS" id="PR00869">
    <property type="entry name" value="DNAPOLX"/>
</dbReference>
<dbReference type="HOGENOM" id="CLU_008698_2_1_1"/>
<dbReference type="GO" id="GO:0046872">
    <property type="term" value="F:metal ion binding"/>
    <property type="evidence" value="ECO:0007669"/>
    <property type="project" value="UniProtKB-UniRule"/>
</dbReference>
<keyword evidence="11 24" id="KW-0227">DNA damage</keyword>
<evidence type="ECO:0000256" key="10">
    <source>
        <dbReference type="ARBA" id="ARBA00022723"/>
    </source>
</evidence>
<dbReference type="Gene3D" id="1.10.150.20">
    <property type="entry name" value="5' to 3' exonuclease, C-terminal subdomain"/>
    <property type="match status" value="1"/>
</dbReference>
<dbReference type="GO" id="GO:0003887">
    <property type="term" value="F:DNA-directed DNA polymerase activity"/>
    <property type="evidence" value="ECO:0007669"/>
    <property type="project" value="UniProtKB-UniRule"/>
</dbReference>
<dbReference type="GO" id="GO:0005737">
    <property type="term" value="C:cytoplasm"/>
    <property type="evidence" value="ECO:0007669"/>
    <property type="project" value="UniProtKB-SubCell"/>
</dbReference>
<feature type="compositionally biased region" description="Basic and acidic residues" evidence="25">
    <location>
        <begin position="259"/>
        <end position="270"/>
    </location>
</feature>
<keyword evidence="28" id="KW-1185">Reference proteome</keyword>
<keyword evidence="12" id="KW-0832">Ubl conjugation</keyword>
<feature type="region of interest" description="Disordered" evidence="25">
    <location>
        <begin position="1"/>
        <end position="20"/>
    </location>
</feature>
<dbReference type="SMART" id="SM00483">
    <property type="entry name" value="POLXc"/>
    <property type="match status" value="1"/>
</dbReference>
<dbReference type="Gene3D" id="3.30.210.10">
    <property type="entry name" value="DNA polymerase, thumb domain"/>
    <property type="match status" value="1"/>
</dbReference>
<keyword evidence="5" id="KW-0488">Methylation</keyword>